<dbReference type="InterPro" id="IPR029058">
    <property type="entry name" value="AB_hydrolase_fold"/>
</dbReference>
<organism evidence="2 3">
    <name type="scientific">Novosphingobium pokkalii</name>
    <dbReference type="NCBI Taxonomy" id="1770194"/>
    <lineage>
        <taxon>Bacteria</taxon>
        <taxon>Pseudomonadati</taxon>
        <taxon>Pseudomonadota</taxon>
        <taxon>Alphaproteobacteria</taxon>
        <taxon>Sphingomonadales</taxon>
        <taxon>Sphingomonadaceae</taxon>
        <taxon>Novosphingobium</taxon>
    </lineage>
</organism>
<dbReference type="InterPro" id="IPR000073">
    <property type="entry name" value="AB_hydrolase_1"/>
</dbReference>
<gene>
    <name evidence="2" type="ORF">ACFOOT_02150</name>
</gene>
<dbReference type="EMBL" id="JBHRYE010000004">
    <property type="protein sequence ID" value="MFC3670216.1"/>
    <property type="molecule type" value="Genomic_DNA"/>
</dbReference>
<proteinExistence type="predicted"/>
<dbReference type="Proteomes" id="UP001595683">
    <property type="component" value="Unassembled WGS sequence"/>
</dbReference>
<dbReference type="GO" id="GO:0016787">
    <property type="term" value="F:hydrolase activity"/>
    <property type="evidence" value="ECO:0007669"/>
    <property type="project" value="UniProtKB-KW"/>
</dbReference>
<dbReference type="InterPro" id="IPR050228">
    <property type="entry name" value="Carboxylesterase_BioH"/>
</dbReference>
<dbReference type="Gene3D" id="3.40.50.1820">
    <property type="entry name" value="alpha/beta hydrolase"/>
    <property type="match status" value="1"/>
</dbReference>
<name>A0ABV7V0I5_9SPHN</name>
<dbReference type="PANTHER" id="PTHR43194">
    <property type="entry name" value="HYDROLASE ALPHA/BETA FOLD FAMILY"/>
    <property type="match status" value="1"/>
</dbReference>
<dbReference type="PANTHER" id="PTHR43194:SF5">
    <property type="entry name" value="PIMELOYL-[ACYL-CARRIER PROTEIN] METHYL ESTER ESTERASE"/>
    <property type="match status" value="1"/>
</dbReference>
<evidence type="ECO:0000313" key="3">
    <source>
        <dbReference type="Proteomes" id="UP001595683"/>
    </source>
</evidence>
<dbReference type="SUPFAM" id="SSF53474">
    <property type="entry name" value="alpha/beta-Hydrolases"/>
    <property type="match status" value="1"/>
</dbReference>
<dbReference type="PRINTS" id="PR00111">
    <property type="entry name" value="ABHYDROLASE"/>
</dbReference>
<evidence type="ECO:0000259" key="1">
    <source>
        <dbReference type="Pfam" id="PF12697"/>
    </source>
</evidence>
<protein>
    <submittedName>
        <fullName evidence="2">Alpha/beta fold hydrolase</fullName>
    </submittedName>
</protein>
<dbReference type="Pfam" id="PF12697">
    <property type="entry name" value="Abhydrolase_6"/>
    <property type="match status" value="1"/>
</dbReference>
<reference evidence="3" key="1">
    <citation type="journal article" date="2019" name="Int. J. Syst. Evol. Microbiol.">
        <title>The Global Catalogue of Microorganisms (GCM) 10K type strain sequencing project: providing services to taxonomists for standard genome sequencing and annotation.</title>
        <authorList>
            <consortium name="The Broad Institute Genomics Platform"/>
            <consortium name="The Broad Institute Genome Sequencing Center for Infectious Disease"/>
            <person name="Wu L."/>
            <person name="Ma J."/>
        </authorList>
    </citation>
    <scope>NUCLEOTIDE SEQUENCE [LARGE SCALE GENOMIC DNA]</scope>
    <source>
        <strain evidence="3">KCTC 42224</strain>
    </source>
</reference>
<evidence type="ECO:0000313" key="2">
    <source>
        <dbReference type="EMBL" id="MFC3670216.1"/>
    </source>
</evidence>
<feature type="domain" description="AB hydrolase-1" evidence="1">
    <location>
        <begin position="54"/>
        <end position="298"/>
    </location>
</feature>
<keyword evidence="3" id="KW-1185">Reference proteome</keyword>
<comment type="caution">
    <text evidence="2">The sequence shown here is derived from an EMBL/GenBank/DDBJ whole genome shotgun (WGS) entry which is preliminary data.</text>
</comment>
<keyword evidence="2" id="KW-0378">Hydrolase</keyword>
<sequence>MISHLPLRIAASLFTLGVVLQPTAGHCAPSAVAKAPVMEMPHISVVATGRGSPVILIPGLSSPRAVWDGVVPGLARSHRVYVVQVNGFGGDAPGENLKPGILGGVVADLETLIVREKLGKPAIVGHSMGGLVSLMFAKAHPDHVGRLMIVDSLPFYGALFAPTATVDAVRPQAAAMRDMLVATAGDPAKRAANAERTANGLAATPDARAKVKAWGMAADSRVTGQAMYEDLTTDLRPDMAKITAPITLVYPWSDALPKAVAEGLYKREYGAAPHVTFVDIPNAAHFVMLDQPKAFAEALDTFLR</sequence>
<accession>A0ABV7V0I5</accession>
<dbReference type="RefSeq" id="WP_191326072.1">
    <property type="nucleotide sequence ID" value="NZ_BMZP01000028.1"/>
</dbReference>